<evidence type="ECO:0000256" key="5">
    <source>
        <dbReference type="ARBA" id="ARBA00022801"/>
    </source>
</evidence>
<dbReference type="GO" id="GO:0016787">
    <property type="term" value="F:hydrolase activity"/>
    <property type="evidence" value="ECO:0007669"/>
    <property type="project" value="UniProtKB-KW"/>
</dbReference>
<keyword evidence="4" id="KW-0255">Endonuclease</keyword>
<keyword evidence="5" id="KW-0378">Hydrolase</keyword>
<reference evidence="8" key="1">
    <citation type="submission" date="2016-03" db="EMBL/GenBank/DDBJ databases">
        <title>Mechanisms controlling the formation of the plant cell surface in tip-growing cells are functionally conserved among land plants.</title>
        <authorList>
            <person name="Honkanen S."/>
            <person name="Jones V.A."/>
            <person name="Morieri G."/>
            <person name="Champion C."/>
            <person name="Hetherington A.J."/>
            <person name="Kelly S."/>
            <person name="Saint-Marcoux D."/>
            <person name="Proust H."/>
            <person name="Prescott H."/>
            <person name="Dolan L."/>
        </authorList>
    </citation>
    <scope>NUCLEOTIDE SEQUENCE [LARGE SCALE GENOMIC DNA]</scope>
    <source>
        <tissue evidence="8">Whole gametophyte</tissue>
    </source>
</reference>
<evidence type="ECO:0000313" key="8">
    <source>
        <dbReference type="EMBL" id="OAE35993.1"/>
    </source>
</evidence>
<evidence type="ECO:0000256" key="2">
    <source>
        <dbReference type="ARBA" id="ARBA00022695"/>
    </source>
</evidence>
<feature type="domain" description="Reverse transcriptase RNase H-like" evidence="7">
    <location>
        <begin position="2"/>
        <end position="45"/>
    </location>
</feature>
<organism evidence="8 9">
    <name type="scientific">Marchantia polymorpha subsp. ruderalis</name>
    <dbReference type="NCBI Taxonomy" id="1480154"/>
    <lineage>
        <taxon>Eukaryota</taxon>
        <taxon>Viridiplantae</taxon>
        <taxon>Streptophyta</taxon>
        <taxon>Embryophyta</taxon>
        <taxon>Marchantiophyta</taxon>
        <taxon>Marchantiopsida</taxon>
        <taxon>Marchantiidae</taxon>
        <taxon>Marchantiales</taxon>
        <taxon>Marchantiaceae</taxon>
        <taxon>Marchantia</taxon>
    </lineage>
</organism>
<dbReference type="Proteomes" id="UP000077202">
    <property type="component" value="Unassembled WGS sequence"/>
</dbReference>
<dbReference type="GO" id="GO:0003964">
    <property type="term" value="F:RNA-directed DNA polymerase activity"/>
    <property type="evidence" value="ECO:0007669"/>
    <property type="project" value="UniProtKB-KW"/>
</dbReference>
<dbReference type="InterPro" id="IPR041373">
    <property type="entry name" value="RT_RNaseH"/>
</dbReference>
<dbReference type="AlphaFoldDB" id="A0A176WTW8"/>
<dbReference type="GO" id="GO:0004519">
    <property type="term" value="F:endonuclease activity"/>
    <property type="evidence" value="ECO:0007669"/>
    <property type="project" value="UniProtKB-KW"/>
</dbReference>
<keyword evidence="9" id="KW-1185">Reference proteome</keyword>
<name>A0A176WTW8_MARPO</name>
<protein>
    <recommendedName>
        <fullName evidence="7">Reverse transcriptase RNase H-like domain-containing protein</fullName>
    </recommendedName>
</protein>
<dbReference type="PANTHER" id="PTHR37984:SF5">
    <property type="entry name" value="PROTEIN NYNRIN-LIKE"/>
    <property type="match status" value="1"/>
</dbReference>
<dbReference type="EMBL" id="LVLJ01000012">
    <property type="protein sequence ID" value="OAE35993.1"/>
    <property type="molecule type" value="Genomic_DNA"/>
</dbReference>
<dbReference type="Gene3D" id="1.10.340.70">
    <property type="match status" value="1"/>
</dbReference>
<evidence type="ECO:0000256" key="6">
    <source>
        <dbReference type="ARBA" id="ARBA00022918"/>
    </source>
</evidence>
<evidence type="ECO:0000256" key="1">
    <source>
        <dbReference type="ARBA" id="ARBA00022679"/>
    </source>
</evidence>
<gene>
    <name evidence="8" type="ORF">AXG93_93s1320</name>
</gene>
<evidence type="ECO:0000256" key="4">
    <source>
        <dbReference type="ARBA" id="ARBA00022759"/>
    </source>
</evidence>
<evidence type="ECO:0000313" key="9">
    <source>
        <dbReference type="Proteomes" id="UP000077202"/>
    </source>
</evidence>
<keyword evidence="6" id="KW-0695">RNA-directed DNA polymerase</keyword>
<dbReference type="SUPFAM" id="SSF56672">
    <property type="entry name" value="DNA/RNA polymerases"/>
    <property type="match status" value="1"/>
</dbReference>
<accession>A0A176WTW8</accession>
<dbReference type="InterPro" id="IPR043502">
    <property type="entry name" value="DNA/RNA_pol_sf"/>
</dbReference>
<proteinExistence type="predicted"/>
<comment type="caution">
    <text evidence="8">The sequence shown here is derived from an EMBL/GenBank/DDBJ whole genome shotgun (WGS) entry which is preliminary data.</text>
</comment>
<dbReference type="InterPro" id="IPR050951">
    <property type="entry name" value="Retrovirus_Pol_polyprotein"/>
</dbReference>
<sequence>MARFRCYLFGTQFTLVIDYQQFKWLMESNKLTWKFARWALILPEYDFHVVHRLGVANLDADGLSRNPCTSQQDDTGARWHGEVDEEMMPGWHASDFLCLLRGDSSREDHLTSYFSQRMDDKSSDHEVDNDATDQRDIHDDALVLEFLRTSMVPCIVGVNERDRILQRTKRYRLEGAHVLRMWEDSVIRLVLLPAQRARIVRHAHEELEHFEVKRTYNLLLGQYWWCDDEESVVQAWPTAETSWGLEY</sequence>
<evidence type="ECO:0000259" key="7">
    <source>
        <dbReference type="Pfam" id="PF17917"/>
    </source>
</evidence>
<evidence type="ECO:0000256" key="3">
    <source>
        <dbReference type="ARBA" id="ARBA00022722"/>
    </source>
</evidence>
<dbReference type="PANTHER" id="PTHR37984">
    <property type="entry name" value="PROTEIN CBG26694"/>
    <property type="match status" value="1"/>
</dbReference>
<dbReference type="Pfam" id="PF17917">
    <property type="entry name" value="RT_RNaseH"/>
    <property type="match status" value="1"/>
</dbReference>
<keyword evidence="3" id="KW-0540">Nuclease</keyword>
<keyword evidence="2" id="KW-0548">Nucleotidyltransferase</keyword>
<keyword evidence="1" id="KW-0808">Transferase</keyword>